<dbReference type="Proteomes" id="UP001597263">
    <property type="component" value="Unassembled WGS sequence"/>
</dbReference>
<dbReference type="Pfam" id="PF13289">
    <property type="entry name" value="SIR2_2"/>
    <property type="match status" value="1"/>
</dbReference>
<accession>A0ABW3V308</accession>
<dbReference type="RefSeq" id="WP_289389031.1">
    <property type="nucleotide sequence ID" value="NZ_JAUCBM010000034.1"/>
</dbReference>
<comment type="caution">
    <text evidence="1">The sequence shown here is derived from an EMBL/GenBank/DDBJ whole genome shotgun (WGS) entry which is preliminary data.</text>
</comment>
<evidence type="ECO:0000313" key="1">
    <source>
        <dbReference type="EMBL" id="MFD1226360.1"/>
    </source>
</evidence>
<proteinExistence type="predicted"/>
<organism evidence="1 2">
    <name type="scientific">Pseudochrobactrum kiredjianiae</name>
    <dbReference type="NCBI Taxonomy" id="386305"/>
    <lineage>
        <taxon>Bacteria</taxon>
        <taxon>Pseudomonadati</taxon>
        <taxon>Pseudomonadota</taxon>
        <taxon>Alphaproteobacteria</taxon>
        <taxon>Hyphomicrobiales</taxon>
        <taxon>Brucellaceae</taxon>
        <taxon>Pseudochrobactrum</taxon>
    </lineage>
</organism>
<gene>
    <name evidence="1" type="ORF">ACFQ35_04170</name>
</gene>
<dbReference type="EMBL" id="JBHTMA010000023">
    <property type="protein sequence ID" value="MFD1226360.1"/>
    <property type="molecule type" value="Genomic_DNA"/>
</dbReference>
<name>A0ABW3V308_9HYPH</name>
<sequence>MVQFHIINNDDETVKVLAPYIQSGNLNFLIGSGASLPAIKTAGNIEKKLDKLIKDGKTAEADCEMIDFIETIGKTYKQLNEEAVYPADLDETLNNYRRFISTIDQILFYRKNEILPRQATIFSTNYDMFVEFAASNLPSIIINDGFDRSSGQSENFAFAPEKYFDRTYRASSLYARRVEIPTINLIKPHGSLNWTKRGSNLVYNASAVQPLMPAEKANPAKVSEYLSKHFLIMPNFRKFHETLMERVYYDLLRLFSKSMEQENAALMAFGFSFSDEHILDITKRALRNPTSQLIIFAYSHDDIDLYRAKFDKHRNVSVIGPPAGTNIDFLRLNNILAAVLPEIKNG</sequence>
<reference evidence="2" key="1">
    <citation type="journal article" date="2019" name="Int. J. Syst. Evol. Microbiol.">
        <title>The Global Catalogue of Microorganisms (GCM) 10K type strain sequencing project: providing services to taxonomists for standard genome sequencing and annotation.</title>
        <authorList>
            <consortium name="The Broad Institute Genomics Platform"/>
            <consortium name="The Broad Institute Genome Sequencing Center for Infectious Disease"/>
            <person name="Wu L."/>
            <person name="Ma J."/>
        </authorList>
    </citation>
    <scope>NUCLEOTIDE SEQUENCE [LARGE SCALE GENOMIC DNA]</scope>
    <source>
        <strain evidence="2">CCUG 49584</strain>
    </source>
</reference>
<evidence type="ECO:0000313" key="2">
    <source>
        <dbReference type="Proteomes" id="UP001597263"/>
    </source>
</evidence>
<keyword evidence="2" id="KW-1185">Reference proteome</keyword>
<protein>
    <submittedName>
        <fullName evidence="1">SIR2 family protein</fullName>
    </submittedName>
</protein>